<protein>
    <submittedName>
        <fullName evidence="2">Uncharacterized protein</fullName>
    </submittedName>
</protein>
<feature type="compositionally biased region" description="Basic and acidic residues" evidence="1">
    <location>
        <begin position="1164"/>
        <end position="1179"/>
    </location>
</feature>
<reference evidence="3" key="1">
    <citation type="journal article" date="2017" name="Genome Biol.">
        <title>Comparative genomics reveals high biological diversity and specific adaptations in the industrially and medically important fungal genus Aspergillus.</title>
        <authorList>
            <person name="de Vries R.P."/>
            <person name="Riley R."/>
            <person name="Wiebenga A."/>
            <person name="Aguilar-Osorio G."/>
            <person name="Amillis S."/>
            <person name="Uchima C.A."/>
            <person name="Anderluh G."/>
            <person name="Asadollahi M."/>
            <person name="Askin M."/>
            <person name="Barry K."/>
            <person name="Battaglia E."/>
            <person name="Bayram O."/>
            <person name="Benocci T."/>
            <person name="Braus-Stromeyer S.A."/>
            <person name="Caldana C."/>
            <person name="Canovas D."/>
            <person name="Cerqueira G.C."/>
            <person name="Chen F."/>
            <person name="Chen W."/>
            <person name="Choi C."/>
            <person name="Clum A."/>
            <person name="Dos Santos R.A."/>
            <person name="Damasio A.R."/>
            <person name="Diallinas G."/>
            <person name="Emri T."/>
            <person name="Fekete E."/>
            <person name="Flipphi M."/>
            <person name="Freyberg S."/>
            <person name="Gallo A."/>
            <person name="Gournas C."/>
            <person name="Habgood R."/>
            <person name="Hainaut M."/>
            <person name="Harispe M.L."/>
            <person name="Henrissat B."/>
            <person name="Hilden K.S."/>
            <person name="Hope R."/>
            <person name="Hossain A."/>
            <person name="Karabika E."/>
            <person name="Karaffa L."/>
            <person name="Karanyi Z."/>
            <person name="Krasevec N."/>
            <person name="Kuo A."/>
            <person name="Kusch H."/>
            <person name="LaButti K."/>
            <person name="Lagendijk E.L."/>
            <person name="Lapidus A."/>
            <person name="Levasseur A."/>
            <person name="Lindquist E."/>
            <person name="Lipzen A."/>
            <person name="Logrieco A.F."/>
            <person name="MacCabe A."/>
            <person name="Maekelae M.R."/>
            <person name="Malavazi I."/>
            <person name="Melin P."/>
            <person name="Meyer V."/>
            <person name="Mielnichuk N."/>
            <person name="Miskei M."/>
            <person name="Molnar A.P."/>
            <person name="Mule G."/>
            <person name="Ngan C.Y."/>
            <person name="Orejas M."/>
            <person name="Orosz E."/>
            <person name="Ouedraogo J.P."/>
            <person name="Overkamp K.M."/>
            <person name="Park H.-S."/>
            <person name="Perrone G."/>
            <person name="Piumi F."/>
            <person name="Punt P.J."/>
            <person name="Ram A.F."/>
            <person name="Ramon A."/>
            <person name="Rauscher S."/>
            <person name="Record E."/>
            <person name="Riano-Pachon D.M."/>
            <person name="Robert V."/>
            <person name="Roehrig J."/>
            <person name="Ruller R."/>
            <person name="Salamov A."/>
            <person name="Salih N.S."/>
            <person name="Samson R.A."/>
            <person name="Sandor E."/>
            <person name="Sanguinetti M."/>
            <person name="Schuetze T."/>
            <person name="Sepcic K."/>
            <person name="Shelest E."/>
            <person name="Sherlock G."/>
            <person name="Sophianopoulou V."/>
            <person name="Squina F.M."/>
            <person name="Sun H."/>
            <person name="Susca A."/>
            <person name="Todd R.B."/>
            <person name="Tsang A."/>
            <person name="Unkles S.E."/>
            <person name="van de Wiele N."/>
            <person name="van Rossen-Uffink D."/>
            <person name="Oliveira J.V."/>
            <person name="Vesth T.C."/>
            <person name="Visser J."/>
            <person name="Yu J.-H."/>
            <person name="Zhou M."/>
            <person name="Andersen M.R."/>
            <person name="Archer D.B."/>
            <person name="Baker S.E."/>
            <person name="Benoit I."/>
            <person name="Brakhage A.A."/>
            <person name="Braus G.H."/>
            <person name="Fischer R."/>
            <person name="Frisvad J.C."/>
            <person name="Goldman G.H."/>
            <person name="Houbraken J."/>
            <person name="Oakley B."/>
            <person name="Pocsi I."/>
            <person name="Scazzocchio C."/>
            <person name="Seiboth B."/>
            <person name="vanKuyk P.A."/>
            <person name="Wortman J."/>
            <person name="Dyer P.S."/>
            <person name="Grigoriev I.V."/>
        </authorList>
    </citation>
    <scope>NUCLEOTIDE SEQUENCE [LARGE SCALE GENOMIC DNA]</scope>
    <source>
        <strain evidence="3">CBS 593.65</strain>
    </source>
</reference>
<evidence type="ECO:0000313" key="3">
    <source>
        <dbReference type="Proteomes" id="UP000184356"/>
    </source>
</evidence>
<proteinExistence type="predicted"/>
<dbReference type="STRING" id="1036612.A0A1L9TNS2"/>
<gene>
    <name evidence="2" type="ORF">ASPSYDRAFT_42915</name>
</gene>
<sequence>MTSYLYPARFLCLQCRSSLHPPFAASSRASTTPRVGWRLQWNNQYSVGVKRPVKGRVFNSGVLKAIGCLKSPKWPIPQSQGRRSIRFKKLLYEYLSLISRDAAMHPARSTHEAASLMTRYSFTRTIELAHHLSTARKELKRDLLAHLGFKAKKWSTVYEALGRLADAAEAVKGASHHKHGVIEDRASSSGLSLDQLTDNDIPPHPQASQATRIIGLDRLDAITYRPLDRDYYMLLMGQIWTSLGSIILDAVDASPAESKLAMSIVYRILARLHHSGLVSERVYKYATPDIHQATYRPPGMHLLSSHIMDVLSDAAWLVHEAEVAAEAAAAGKEAPFIPAKIGIKELGHEIWLEFILWCCVEHGHINEGVWLTNQSIRKSWNFQSWTPLLRDEKSLRNTRIDRNITTWPSPDPAVIKPEPPNRAGAPSPFHGLGRRTISVEVATALLDNLPNLAHMGLGNGGTLANQLLRDISNLKFAIVPPTTSNSKFLPTTKRVNWFIARIMESGGLAPEADPQLFDGFLKLTPHVVPPWNNGMCTVEENSLGKLYPSQLYDETTAFTGFMAYNLNYHSSKGFCGTALRLFAMLQNVMDACKMQRVDEFFSSHVGNANAALSFQELDSFTSPGSLSSSNPHLSLVTIAHLFDLITTSRAFAFGEWLLLSNDVDGPTVPMSAYGNQALAPSLLRFAAATKNNPIGEAVIRELTEPVSVNTLRALLNYRIAMHHWDDAVPLLKYMRDHRLKSWSHNNIASIVAEIIRLDHSLSLRQSSDPTHTTAGDPETDLAEAKKILYRILFGEFDEIPWRTRSDSRFQANTLISFTRIFHHLSSPSLHEILDTVVEPEHAPMYRLPYIPSTAFNVILSAVAETKGSLAARNIYERFCVSHTSPEINRMVRGGITRFYTKATRDFRKGDPNFDAKYTRHLQEKLVFPNPNTVRILAQAAIQEYDDAVSEMKSKSTSEATTAHQSDDHSDHLPPIPIADKNHSISIQSPSPAPEPTFLPEERKMHAEGTLIFCAKRFEALNMNGAEIAHEVGQKIYTRYRKSKKERRERRRRLRVELRGNVSLKTALTTRVSNWVPRTKSEIAKMRIASEERRKSRRVKWEKAKGSRDPRTRKELKKSRQAERERRVWRVRERQRRRKEVEMKKGGEPLTKAEMRRFRRAKGRERREKREEEERDKESAKQVARQALARPIIFAQRHH</sequence>
<evidence type="ECO:0000313" key="2">
    <source>
        <dbReference type="EMBL" id="OJJ61062.1"/>
    </source>
</evidence>
<dbReference type="Proteomes" id="UP000184356">
    <property type="component" value="Unassembled WGS sequence"/>
</dbReference>
<dbReference type="OrthoDB" id="5341924at2759"/>
<keyword evidence="3" id="KW-1185">Reference proteome</keyword>
<dbReference type="EMBL" id="KV878584">
    <property type="protein sequence ID" value="OJJ61062.1"/>
    <property type="molecule type" value="Genomic_DNA"/>
</dbReference>
<feature type="region of interest" description="Disordered" evidence="1">
    <location>
        <begin position="948"/>
        <end position="998"/>
    </location>
</feature>
<feature type="region of interest" description="Disordered" evidence="1">
    <location>
        <begin position="1088"/>
        <end position="1198"/>
    </location>
</feature>
<dbReference type="AlphaFoldDB" id="A0A1L9TNS2"/>
<feature type="compositionally biased region" description="Basic and acidic residues" evidence="1">
    <location>
        <begin position="1088"/>
        <end position="1131"/>
    </location>
</feature>
<accession>A0A1L9TNS2</accession>
<organism evidence="2 3">
    <name type="scientific">Aspergillus sydowii CBS 593.65</name>
    <dbReference type="NCBI Taxonomy" id="1036612"/>
    <lineage>
        <taxon>Eukaryota</taxon>
        <taxon>Fungi</taxon>
        <taxon>Dikarya</taxon>
        <taxon>Ascomycota</taxon>
        <taxon>Pezizomycotina</taxon>
        <taxon>Eurotiomycetes</taxon>
        <taxon>Eurotiomycetidae</taxon>
        <taxon>Eurotiales</taxon>
        <taxon>Aspergillaceae</taxon>
        <taxon>Aspergillus</taxon>
        <taxon>Aspergillus subgen. Nidulantes</taxon>
    </lineage>
</organism>
<evidence type="ECO:0000256" key="1">
    <source>
        <dbReference type="SAM" id="MobiDB-lite"/>
    </source>
</evidence>
<name>A0A1L9TNS2_9EURO</name>
<dbReference type="RefSeq" id="XP_040704868.1">
    <property type="nucleotide sequence ID" value="XM_040846556.1"/>
</dbReference>
<feature type="compositionally biased region" description="Basic and acidic residues" evidence="1">
    <location>
        <begin position="1138"/>
        <end position="1155"/>
    </location>
</feature>
<dbReference type="VEuPathDB" id="FungiDB:ASPSYDRAFT_42915"/>
<dbReference type="GeneID" id="63762629"/>